<proteinExistence type="predicted"/>
<dbReference type="EMBL" id="JAQQWK010000006">
    <property type="protein sequence ID" value="KAK8038547.1"/>
    <property type="molecule type" value="Genomic_DNA"/>
</dbReference>
<comment type="caution">
    <text evidence="1">The sequence shown here is derived from an EMBL/GenBank/DDBJ whole genome shotgun (WGS) entry which is preliminary data.</text>
</comment>
<keyword evidence="2" id="KW-1185">Reference proteome</keyword>
<evidence type="ECO:0000313" key="2">
    <source>
        <dbReference type="Proteomes" id="UP001444661"/>
    </source>
</evidence>
<evidence type="ECO:0000313" key="1">
    <source>
        <dbReference type="EMBL" id="KAK8038547.1"/>
    </source>
</evidence>
<name>A0ABR1SW51_9PEZI</name>
<sequence length="169" mass="18754">MAGPYKLMGLHLQGPDGALWDTIVPHRNLGVQMSIPGNDDARLNNWADDKFEDVKQYVTDRSTHGPGAVHSALHIYKAIFHRNQIKHGNSTIVLDPGRGVTELSALHPIPATVVVVPYENDYDQILAFMLAHATMKEMKKANPDQWWAVAVYVLADGQEIDSFPFANAQ</sequence>
<accession>A0ABR1SW51</accession>
<protein>
    <submittedName>
        <fullName evidence="1">Uncharacterized protein</fullName>
    </submittedName>
</protein>
<organism evidence="1 2">
    <name type="scientific">Apiospora rasikravindrae</name>
    <dbReference type="NCBI Taxonomy" id="990691"/>
    <lineage>
        <taxon>Eukaryota</taxon>
        <taxon>Fungi</taxon>
        <taxon>Dikarya</taxon>
        <taxon>Ascomycota</taxon>
        <taxon>Pezizomycotina</taxon>
        <taxon>Sordariomycetes</taxon>
        <taxon>Xylariomycetidae</taxon>
        <taxon>Amphisphaeriales</taxon>
        <taxon>Apiosporaceae</taxon>
        <taxon>Apiospora</taxon>
    </lineage>
</organism>
<gene>
    <name evidence="1" type="ORF">PG993_006958</name>
</gene>
<dbReference type="Proteomes" id="UP001444661">
    <property type="component" value="Unassembled WGS sequence"/>
</dbReference>
<reference evidence="1 2" key="1">
    <citation type="submission" date="2023-01" db="EMBL/GenBank/DDBJ databases">
        <title>Analysis of 21 Apiospora genomes using comparative genomics revels a genus with tremendous synthesis potential of carbohydrate active enzymes and secondary metabolites.</title>
        <authorList>
            <person name="Sorensen T."/>
        </authorList>
    </citation>
    <scope>NUCLEOTIDE SEQUENCE [LARGE SCALE GENOMIC DNA]</scope>
    <source>
        <strain evidence="1 2">CBS 33761</strain>
    </source>
</reference>